<organism evidence="1 2">
    <name type="scientific">Brachionus calyciflorus</name>
    <dbReference type="NCBI Taxonomy" id="104777"/>
    <lineage>
        <taxon>Eukaryota</taxon>
        <taxon>Metazoa</taxon>
        <taxon>Spiralia</taxon>
        <taxon>Gnathifera</taxon>
        <taxon>Rotifera</taxon>
        <taxon>Eurotatoria</taxon>
        <taxon>Monogononta</taxon>
        <taxon>Pseudotrocha</taxon>
        <taxon>Ploima</taxon>
        <taxon>Brachionidae</taxon>
        <taxon>Brachionus</taxon>
    </lineage>
</organism>
<feature type="non-terminal residue" evidence="1">
    <location>
        <position position="1"/>
    </location>
</feature>
<evidence type="ECO:0000313" key="1">
    <source>
        <dbReference type="EMBL" id="CAF1157054.1"/>
    </source>
</evidence>
<dbReference type="OrthoDB" id="411871at2759"/>
<reference evidence="1" key="1">
    <citation type="submission" date="2021-02" db="EMBL/GenBank/DDBJ databases">
        <authorList>
            <person name="Nowell W R."/>
        </authorList>
    </citation>
    <scope>NUCLEOTIDE SEQUENCE</scope>
    <source>
        <strain evidence="1">Ploen Becks lab</strain>
    </source>
</reference>
<keyword evidence="2" id="KW-1185">Reference proteome</keyword>
<dbReference type="EMBL" id="CAJNOC010013083">
    <property type="protein sequence ID" value="CAF1157054.1"/>
    <property type="molecule type" value="Genomic_DNA"/>
</dbReference>
<comment type="caution">
    <text evidence="1">The sequence shown here is derived from an EMBL/GenBank/DDBJ whole genome shotgun (WGS) entry which is preliminary data.</text>
</comment>
<dbReference type="Proteomes" id="UP000663879">
    <property type="component" value="Unassembled WGS sequence"/>
</dbReference>
<evidence type="ECO:0000313" key="2">
    <source>
        <dbReference type="Proteomes" id="UP000663879"/>
    </source>
</evidence>
<proteinExistence type="predicted"/>
<accession>A0A814T5T6</accession>
<protein>
    <submittedName>
        <fullName evidence="1">Uncharacterized protein</fullName>
    </submittedName>
</protein>
<sequence>SVLDLSICSNSIRGYFKEQYVLDNEISDHQPTDNLHGEPKKFTFKKINWTKFYDKITNETRTNVELNNPTDLDKETEKITQVINKAIEDSTEIKTFVSKAINPRPIPQFLVEQIKLKRYFM</sequence>
<name>A0A814T5T6_9BILA</name>
<dbReference type="AlphaFoldDB" id="A0A814T5T6"/>
<gene>
    <name evidence="1" type="ORF">OXX778_LOCUS23490</name>
</gene>